<feature type="compositionally biased region" description="Low complexity" evidence="5">
    <location>
        <begin position="62"/>
        <end position="76"/>
    </location>
</feature>
<dbReference type="PROSITE" id="PS50089">
    <property type="entry name" value="ZF_RING_2"/>
    <property type="match status" value="1"/>
</dbReference>
<feature type="domain" description="RING-type" evidence="6">
    <location>
        <begin position="174"/>
        <end position="221"/>
    </location>
</feature>
<evidence type="ECO:0000313" key="8">
    <source>
        <dbReference type="Proteomes" id="UP001153069"/>
    </source>
</evidence>
<protein>
    <submittedName>
        <fullName evidence="7">Zinc finger, C3HC4 type (RING finger)</fullName>
    </submittedName>
</protein>
<evidence type="ECO:0000256" key="4">
    <source>
        <dbReference type="PROSITE-ProRule" id="PRU00175"/>
    </source>
</evidence>
<dbReference type="InterPro" id="IPR001841">
    <property type="entry name" value="Znf_RING"/>
</dbReference>
<comment type="caution">
    <text evidence="7">The sequence shown here is derived from an EMBL/GenBank/DDBJ whole genome shotgun (WGS) entry which is preliminary data.</text>
</comment>
<accession>A0A9N8EGV3</accession>
<organism evidence="7 8">
    <name type="scientific">Seminavis robusta</name>
    <dbReference type="NCBI Taxonomy" id="568900"/>
    <lineage>
        <taxon>Eukaryota</taxon>
        <taxon>Sar</taxon>
        <taxon>Stramenopiles</taxon>
        <taxon>Ochrophyta</taxon>
        <taxon>Bacillariophyta</taxon>
        <taxon>Bacillariophyceae</taxon>
        <taxon>Bacillariophycidae</taxon>
        <taxon>Naviculales</taxon>
        <taxon>Naviculaceae</taxon>
        <taxon>Seminavis</taxon>
    </lineage>
</organism>
<evidence type="ECO:0000256" key="2">
    <source>
        <dbReference type="ARBA" id="ARBA00022771"/>
    </source>
</evidence>
<keyword evidence="2 4" id="KW-0863">Zinc-finger</keyword>
<proteinExistence type="predicted"/>
<gene>
    <name evidence="7" type="ORF">SEMRO_982_G227730.1</name>
</gene>
<dbReference type="CDD" id="cd16448">
    <property type="entry name" value="RING-H2"/>
    <property type="match status" value="1"/>
</dbReference>
<evidence type="ECO:0000313" key="7">
    <source>
        <dbReference type="EMBL" id="CAB9519031.1"/>
    </source>
</evidence>
<name>A0A9N8EGV3_9STRA</name>
<dbReference type="OrthoDB" id="8062037at2759"/>
<dbReference type="InterPro" id="IPR013083">
    <property type="entry name" value="Znf_RING/FYVE/PHD"/>
</dbReference>
<dbReference type="Proteomes" id="UP001153069">
    <property type="component" value="Unassembled WGS sequence"/>
</dbReference>
<dbReference type="Gene3D" id="3.30.40.10">
    <property type="entry name" value="Zinc/RING finger domain, C3HC4 (zinc finger)"/>
    <property type="match status" value="1"/>
</dbReference>
<dbReference type="AlphaFoldDB" id="A0A9N8EGV3"/>
<keyword evidence="1" id="KW-0479">Metal-binding</keyword>
<evidence type="ECO:0000259" key="6">
    <source>
        <dbReference type="PROSITE" id="PS50089"/>
    </source>
</evidence>
<feature type="region of interest" description="Disordered" evidence="5">
    <location>
        <begin position="54"/>
        <end position="77"/>
    </location>
</feature>
<keyword evidence="8" id="KW-1185">Reference proteome</keyword>
<dbReference type="Pfam" id="PF13639">
    <property type="entry name" value="zf-RING_2"/>
    <property type="match status" value="1"/>
</dbReference>
<evidence type="ECO:0000256" key="3">
    <source>
        <dbReference type="ARBA" id="ARBA00022833"/>
    </source>
</evidence>
<dbReference type="SMART" id="SM00744">
    <property type="entry name" value="RINGv"/>
    <property type="match status" value="1"/>
</dbReference>
<reference evidence="7" key="1">
    <citation type="submission" date="2020-06" db="EMBL/GenBank/DDBJ databases">
        <authorList>
            <consortium name="Plant Systems Biology data submission"/>
        </authorList>
    </citation>
    <scope>NUCLEOTIDE SEQUENCE</scope>
    <source>
        <strain evidence="7">D6</strain>
    </source>
</reference>
<dbReference type="EMBL" id="CAICTM010000980">
    <property type="protein sequence ID" value="CAB9519031.1"/>
    <property type="molecule type" value="Genomic_DNA"/>
</dbReference>
<dbReference type="SUPFAM" id="SSF57850">
    <property type="entry name" value="RING/U-box"/>
    <property type="match status" value="1"/>
</dbReference>
<sequence>MAPKLLHCLLQVCFDDAPEEDSQEDETSHPPQTNRIARFLPQGDNDYARVDEAPQHEDCCETTATSTTTTTTAASTRMSGIREFWRSVQEKLSLSTSSNAIETTTTSTTTEPATANNEEYIPILTQASSFDSSKEVPTIATEQVVLPGSELQLQMAKAMAAQLGDDYQHEHDECVICMEGFDPTNPRMPTLCGCGENNTYFHLPCLYQWVQQSGRKCPSCRKRLRWEEF</sequence>
<feature type="region of interest" description="Disordered" evidence="5">
    <location>
        <begin position="95"/>
        <end position="114"/>
    </location>
</feature>
<feature type="region of interest" description="Disordered" evidence="5">
    <location>
        <begin position="19"/>
        <end position="38"/>
    </location>
</feature>
<evidence type="ECO:0000256" key="1">
    <source>
        <dbReference type="ARBA" id="ARBA00022723"/>
    </source>
</evidence>
<dbReference type="InterPro" id="IPR011016">
    <property type="entry name" value="Znf_RING-CH"/>
</dbReference>
<evidence type="ECO:0000256" key="5">
    <source>
        <dbReference type="SAM" id="MobiDB-lite"/>
    </source>
</evidence>
<dbReference type="GO" id="GO:0008270">
    <property type="term" value="F:zinc ion binding"/>
    <property type="evidence" value="ECO:0007669"/>
    <property type="project" value="UniProtKB-KW"/>
</dbReference>
<keyword evidence="3" id="KW-0862">Zinc</keyword>